<dbReference type="InterPro" id="IPR017956">
    <property type="entry name" value="AT_hook_DNA-bd_motif"/>
</dbReference>
<dbReference type="GO" id="GO:0031492">
    <property type="term" value="F:nucleosomal DNA binding"/>
    <property type="evidence" value="ECO:0007669"/>
    <property type="project" value="TreeGrafter"/>
</dbReference>
<protein>
    <submittedName>
        <fullName evidence="3">Uncharacterized protein</fullName>
    </submittedName>
</protein>
<dbReference type="PANTHER" id="PTHR11467">
    <property type="entry name" value="HISTONE H1"/>
    <property type="match status" value="1"/>
</dbReference>
<dbReference type="PANTHER" id="PTHR11467:SF162">
    <property type="entry name" value="HMG-Y-RELATED PROTEIN A"/>
    <property type="match status" value="1"/>
</dbReference>
<dbReference type="GO" id="GO:0030261">
    <property type="term" value="P:chromosome condensation"/>
    <property type="evidence" value="ECO:0007669"/>
    <property type="project" value="TreeGrafter"/>
</dbReference>
<proteinExistence type="predicted"/>
<evidence type="ECO:0000256" key="1">
    <source>
        <dbReference type="ARBA" id="ARBA00023125"/>
    </source>
</evidence>
<dbReference type="EMBL" id="CACRZD030000009">
    <property type="protein sequence ID" value="CAA6664824.1"/>
    <property type="molecule type" value="Genomic_DNA"/>
</dbReference>
<dbReference type="GO" id="GO:0045910">
    <property type="term" value="P:negative regulation of DNA recombination"/>
    <property type="evidence" value="ECO:0007669"/>
    <property type="project" value="TreeGrafter"/>
</dbReference>
<reference evidence="3 4" key="1">
    <citation type="submission" date="2019-12" db="EMBL/GenBank/DDBJ databases">
        <authorList>
            <person name="Scholz U."/>
            <person name="Mascher M."/>
            <person name="Fiebig A."/>
        </authorList>
    </citation>
    <scope>NUCLEOTIDE SEQUENCE</scope>
</reference>
<keyword evidence="4" id="KW-1185">Reference proteome</keyword>
<evidence type="ECO:0000313" key="3">
    <source>
        <dbReference type="EMBL" id="CAA2625449.1"/>
    </source>
</evidence>
<keyword evidence="1" id="KW-0238">DNA-binding</keyword>
<feature type="region of interest" description="Disordered" evidence="2">
    <location>
        <begin position="88"/>
        <end position="188"/>
    </location>
</feature>
<dbReference type="EMBL" id="LR743596">
    <property type="protein sequence ID" value="CAA2625449.1"/>
    <property type="molecule type" value="Genomic_DNA"/>
</dbReference>
<gene>
    <name evidence="3" type="ORF">SI7747_09011213</name>
</gene>
<feature type="region of interest" description="Disordered" evidence="2">
    <location>
        <begin position="50"/>
        <end position="70"/>
    </location>
</feature>
<name>A0A7I8J451_SPIIN</name>
<dbReference type="GO" id="GO:0005730">
    <property type="term" value="C:nucleolus"/>
    <property type="evidence" value="ECO:0007669"/>
    <property type="project" value="TreeGrafter"/>
</dbReference>
<dbReference type="Proteomes" id="UP001189122">
    <property type="component" value="Unassembled WGS sequence"/>
</dbReference>
<dbReference type="PRINTS" id="PR00929">
    <property type="entry name" value="ATHOOK"/>
</dbReference>
<sequence>MADDGKPALPPYPEDDYTSMSLFILFDEFDVRADDIHGDRHAERQERIEQGEDLQVHRIKTRRPPTGHSMLLSHHLNKMKDAGELVFSKNNYMRPDPNSPPKRGRGRPPKPKEPLPAGYVPPPPRPRGALQAQGPSRRRRREGGGGAAQAAGPSAEEGRPRCCSGARRCKARPRPAAQGETRVAAVGA</sequence>
<accession>A0A7I8J451</accession>
<evidence type="ECO:0000256" key="2">
    <source>
        <dbReference type="SAM" id="MobiDB-lite"/>
    </source>
</evidence>
<evidence type="ECO:0000313" key="4">
    <source>
        <dbReference type="Proteomes" id="UP001189122"/>
    </source>
</evidence>
<organism evidence="3">
    <name type="scientific">Spirodela intermedia</name>
    <name type="common">Intermediate duckweed</name>
    <dbReference type="NCBI Taxonomy" id="51605"/>
    <lineage>
        <taxon>Eukaryota</taxon>
        <taxon>Viridiplantae</taxon>
        <taxon>Streptophyta</taxon>
        <taxon>Embryophyta</taxon>
        <taxon>Tracheophyta</taxon>
        <taxon>Spermatophyta</taxon>
        <taxon>Magnoliopsida</taxon>
        <taxon>Liliopsida</taxon>
        <taxon>Araceae</taxon>
        <taxon>Lemnoideae</taxon>
        <taxon>Spirodela</taxon>
    </lineage>
</organism>
<dbReference type="AlphaFoldDB" id="A0A7I8J451"/>
<dbReference type="GO" id="GO:0003690">
    <property type="term" value="F:double-stranded DNA binding"/>
    <property type="evidence" value="ECO:0007669"/>
    <property type="project" value="TreeGrafter"/>
</dbReference>